<dbReference type="EC" id="3.1.1.-" evidence="3"/>
<keyword evidence="2 3" id="KW-0378">Hydrolase</keyword>
<feature type="region of interest" description="Disordered" evidence="4">
    <location>
        <begin position="1"/>
        <end position="27"/>
    </location>
</feature>
<dbReference type="PANTHER" id="PTHR11559">
    <property type="entry name" value="CARBOXYLESTERASE"/>
    <property type="match status" value="1"/>
</dbReference>
<dbReference type="Proteomes" id="UP000826651">
    <property type="component" value="Unassembled WGS sequence"/>
</dbReference>
<dbReference type="InterPro" id="IPR029058">
    <property type="entry name" value="AB_hydrolase_fold"/>
</dbReference>
<feature type="region of interest" description="Disordered" evidence="4">
    <location>
        <begin position="55"/>
        <end position="77"/>
    </location>
</feature>
<accession>A0ABS7SDF5</accession>
<keyword evidence="7" id="KW-1185">Reference proteome</keyword>
<dbReference type="EMBL" id="JAGSHT010000015">
    <property type="protein sequence ID" value="MBZ2197769.1"/>
    <property type="molecule type" value="Genomic_DNA"/>
</dbReference>
<evidence type="ECO:0000313" key="6">
    <source>
        <dbReference type="EMBL" id="MBZ2197769.1"/>
    </source>
</evidence>
<organism evidence="6 7">
    <name type="scientific">Occultella gossypii</name>
    <dbReference type="NCBI Taxonomy" id="2800820"/>
    <lineage>
        <taxon>Bacteria</taxon>
        <taxon>Bacillati</taxon>
        <taxon>Actinomycetota</taxon>
        <taxon>Actinomycetes</taxon>
        <taxon>Micrococcales</taxon>
        <taxon>Ruaniaceae</taxon>
        <taxon>Occultella</taxon>
    </lineage>
</organism>
<dbReference type="SUPFAM" id="SSF53474">
    <property type="entry name" value="alpha/beta-Hydrolases"/>
    <property type="match status" value="1"/>
</dbReference>
<dbReference type="Pfam" id="PF00135">
    <property type="entry name" value="COesterase"/>
    <property type="match status" value="1"/>
</dbReference>
<reference evidence="6 7" key="1">
    <citation type="submission" date="2021-04" db="EMBL/GenBank/DDBJ databases">
        <title>Ruania sp. nov., isolated from sandy soil of mangrove forest.</title>
        <authorList>
            <person name="Ge X."/>
            <person name="Huang R."/>
            <person name="Liu W."/>
        </authorList>
    </citation>
    <scope>NUCLEOTIDE SEQUENCE [LARGE SCALE GENOMIC DNA]</scope>
    <source>
        <strain evidence="6 7">N2-46</strain>
    </source>
</reference>
<dbReference type="PROSITE" id="PS00122">
    <property type="entry name" value="CARBOXYLESTERASE_B_1"/>
    <property type="match status" value="1"/>
</dbReference>
<evidence type="ECO:0000256" key="3">
    <source>
        <dbReference type="RuleBase" id="RU361235"/>
    </source>
</evidence>
<dbReference type="InterPro" id="IPR019826">
    <property type="entry name" value="Carboxylesterase_B_AS"/>
</dbReference>
<feature type="domain" description="Carboxylesterase type B" evidence="5">
    <location>
        <begin position="12"/>
        <end position="331"/>
    </location>
</feature>
<dbReference type="RefSeq" id="WP_223407874.1">
    <property type="nucleotide sequence ID" value="NZ_JAGSHT010000015.1"/>
</dbReference>
<sequence>MTAPFDEYGSGPVATTRSGQVRGTRRPGSLAFRGVPYAAAPVGALRFGRPAAHPGWSGVRDATSNGPTPSLGPTTDTYSIPEPVVAGDEILNLNIFTPDLDPAARLPVYVWIHGGGFVGGSPGGPWFDGAAFNAHGVVTVAITYRLGFEGYGHVPGAPENRALLDCISALEWVRENIQAFGGDPDRVTLGGQSAGGAATLALLAAPSAQDLFGAAVVHSAPLPDIGASDALAQGAVMARLCEVENTWDAWRDIPRATIVAAERSLDRADLWSAVRDLHRILGTSDPLTDFGPVIDGDLVPTEPAAAFAAGIGATKPLLIGTTSHEFNRVTAHVDRFLAQGFAGALMVGLGVPTMLARAYPRAYPDLSPAELLGQAVTNRVFRIPAVQVALARTTAAEEAPEGFELPAPTWLWDFRWRSTVTGRSVHCLDLPFAWNALDAERVARLAGDDPPAHLAEHMHGEIVRFITEGSVGWDRFRPTAPTAHIFDTESVTGRDPYRFERLALQVVVEE</sequence>
<dbReference type="Gene3D" id="3.40.50.1820">
    <property type="entry name" value="alpha/beta hydrolase"/>
    <property type="match status" value="1"/>
</dbReference>
<evidence type="ECO:0000256" key="2">
    <source>
        <dbReference type="ARBA" id="ARBA00022801"/>
    </source>
</evidence>
<proteinExistence type="inferred from homology"/>
<evidence type="ECO:0000256" key="1">
    <source>
        <dbReference type="ARBA" id="ARBA00005964"/>
    </source>
</evidence>
<name>A0ABS7SDF5_9MICO</name>
<feature type="compositionally biased region" description="Polar residues" evidence="4">
    <location>
        <begin position="62"/>
        <end position="77"/>
    </location>
</feature>
<evidence type="ECO:0000259" key="5">
    <source>
        <dbReference type="Pfam" id="PF00135"/>
    </source>
</evidence>
<evidence type="ECO:0000313" key="7">
    <source>
        <dbReference type="Proteomes" id="UP000826651"/>
    </source>
</evidence>
<evidence type="ECO:0000256" key="4">
    <source>
        <dbReference type="SAM" id="MobiDB-lite"/>
    </source>
</evidence>
<protein>
    <recommendedName>
        <fullName evidence="3">Carboxylic ester hydrolase</fullName>
        <ecNumber evidence="3">3.1.1.-</ecNumber>
    </recommendedName>
</protein>
<comment type="caution">
    <text evidence="6">The sequence shown here is derived from an EMBL/GenBank/DDBJ whole genome shotgun (WGS) entry which is preliminary data.</text>
</comment>
<comment type="similarity">
    <text evidence="1 3">Belongs to the type-B carboxylesterase/lipase family.</text>
</comment>
<dbReference type="InterPro" id="IPR002018">
    <property type="entry name" value="CarbesteraseB"/>
</dbReference>
<dbReference type="InterPro" id="IPR050309">
    <property type="entry name" value="Type-B_Carboxylest/Lipase"/>
</dbReference>
<gene>
    <name evidence="6" type="ORF">KCQ71_16525</name>
</gene>